<evidence type="ECO:0000313" key="2">
    <source>
        <dbReference type="EMBL" id="MDI9233210.1"/>
    </source>
</evidence>
<dbReference type="InterPro" id="IPR029063">
    <property type="entry name" value="SAM-dependent_MTases_sf"/>
</dbReference>
<gene>
    <name evidence="2" type="ORF">QLQ16_05095</name>
</gene>
<dbReference type="Proteomes" id="UP001431902">
    <property type="component" value="Unassembled WGS sequence"/>
</dbReference>
<protein>
    <submittedName>
        <fullName evidence="2">Class I SAM-dependent methyltransferase</fullName>
    </submittedName>
</protein>
<evidence type="ECO:0000259" key="1">
    <source>
        <dbReference type="Pfam" id="PF08241"/>
    </source>
</evidence>
<dbReference type="SUPFAM" id="SSF53335">
    <property type="entry name" value="S-adenosyl-L-methionine-dependent methyltransferases"/>
    <property type="match status" value="1"/>
</dbReference>
<sequence>MESPIIESKYSDAPWLGHLGQPVVDRVLAWEQAQADTLLADVFGYHALQVGWDALQGLRSNRMPHRWLAQPEFEPQALEATANQEAAEPAHLHFDSRAWPWPADSLDLVVLPHVLERSADPHACLREVARVLIPEGQVLITGLNPLSFWGWQYDHAQRHQKDKSAHLIGYRRLRDWLRLLGFEVQVSRFAGWTPALRSERWMQRLDGLDAWGERWWPILGGVYLILATKRVPGGRLLDGRRWRTVRSPAATAVPLARSDSPIGPQSASKDIS</sequence>
<keyword evidence="3" id="KW-1185">Reference proteome</keyword>
<dbReference type="GO" id="GO:0032259">
    <property type="term" value="P:methylation"/>
    <property type="evidence" value="ECO:0007669"/>
    <property type="project" value="UniProtKB-KW"/>
</dbReference>
<feature type="domain" description="Methyltransferase type 11" evidence="1">
    <location>
        <begin position="80"/>
        <end position="140"/>
    </location>
</feature>
<accession>A0ABT6X516</accession>
<dbReference type="EMBL" id="JASGBH010000003">
    <property type="protein sequence ID" value="MDI9233210.1"/>
    <property type="molecule type" value="Genomic_DNA"/>
</dbReference>
<dbReference type="RefSeq" id="WP_283223613.1">
    <property type="nucleotide sequence ID" value="NZ_JASGBH010000003.1"/>
</dbReference>
<keyword evidence="2" id="KW-0808">Transferase</keyword>
<comment type="caution">
    <text evidence="2">The sequence shown here is derived from an EMBL/GenBank/DDBJ whole genome shotgun (WGS) entry which is preliminary data.</text>
</comment>
<evidence type="ECO:0000313" key="3">
    <source>
        <dbReference type="Proteomes" id="UP001431902"/>
    </source>
</evidence>
<name>A0ABT6X516_9BURK</name>
<keyword evidence="2" id="KW-0489">Methyltransferase</keyword>
<dbReference type="InterPro" id="IPR013216">
    <property type="entry name" value="Methyltransf_11"/>
</dbReference>
<organism evidence="2 3">
    <name type="scientific">Limnohabitans lacus</name>
    <dbReference type="NCBI Taxonomy" id="3045173"/>
    <lineage>
        <taxon>Bacteria</taxon>
        <taxon>Pseudomonadati</taxon>
        <taxon>Pseudomonadota</taxon>
        <taxon>Betaproteobacteria</taxon>
        <taxon>Burkholderiales</taxon>
        <taxon>Comamonadaceae</taxon>
        <taxon>Limnohabitans</taxon>
    </lineage>
</organism>
<reference evidence="2" key="1">
    <citation type="submission" date="2023-05" db="EMBL/GenBank/DDBJ databases">
        <title>Limnohabitans sp. strain HM2-2 Genome sequencing and assembly.</title>
        <authorList>
            <person name="Jung Y."/>
        </authorList>
    </citation>
    <scope>NUCLEOTIDE SEQUENCE</scope>
    <source>
        <strain evidence="2">HM2-2</strain>
    </source>
</reference>
<dbReference type="Gene3D" id="3.40.50.150">
    <property type="entry name" value="Vaccinia Virus protein VP39"/>
    <property type="match status" value="1"/>
</dbReference>
<dbReference type="GO" id="GO:0008168">
    <property type="term" value="F:methyltransferase activity"/>
    <property type="evidence" value="ECO:0007669"/>
    <property type="project" value="UniProtKB-KW"/>
</dbReference>
<dbReference type="Pfam" id="PF08241">
    <property type="entry name" value="Methyltransf_11"/>
    <property type="match status" value="1"/>
</dbReference>
<proteinExistence type="predicted"/>